<keyword evidence="4 9" id="KW-0547">Nucleotide-binding</keyword>
<sequence length="209" mass="23098">MSRRGQAREDQYVGPYRLEKTLGKGQTGLVKLGVHCISGRKVAVKIVNREKLSDNVLQKVEREIAIMKLIEHPHVLGLYDVHRDLKPENLLLDDKLNIRVADFGMASLQPEGSLLETSCGSSIADPVGEQIEDIRCGGVRAKASIKFAQLCHHIVFVHLTEQVALDTLHGEASTFPSAIAGTSRMSRISKEESRAIVLLSHFNELQLKA</sequence>
<dbReference type="PANTHER" id="PTHR24346:SF36">
    <property type="entry name" value="SERINE_THREONINE-PROTEIN KINASE BRSK1 ISOFORM X1-RELATED"/>
    <property type="match status" value="1"/>
</dbReference>
<proteinExistence type="predicted"/>
<dbReference type="Gene3D" id="1.10.510.10">
    <property type="entry name" value="Transferase(Phosphotransferase) domain 1"/>
    <property type="match status" value="2"/>
</dbReference>
<evidence type="ECO:0000256" key="7">
    <source>
        <dbReference type="ARBA" id="ARBA00047899"/>
    </source>
</evidence>
<dbReference type="SMART" id="SM00220">
    <property type="entry name" value="S_TKc"/>
    <property type="match status" value="1"/>
</dbReference>
<evidence type="ECO:0000256" key="9">
    <source>
        <dbReference type="PROSITE-ProRule" id="PRU10141"/>
    </source>
</evidence>
<feature type="binding site" evidence="9">
    <location>
        <position position="45"/>
    </location>
    <ligand>
        <name>ATP</name>
        <dbReference type="ChEBI" id="CHEBI:30616"/>
    </ligand>
</feature>
<dbReference type="PROSITE" id="PS50011">
    <property type="entry name" value="PROTEIN_KINASE_DOM"/>
    <property type="match status" value="1"/>
</dbReference>
<evidence type="ECO:0000256" key="1">
    <source>
        <dbReference type="ARBA" id="ARBA00012513"/>
    </source>
</evidence>
<reference evidence="13" key="1">
    <citation type="submission" date="2017-02" db="UniProtKB">
        <authorList>
            <consortium name="WormBaseParasite"/>
        </authorList>
    </citation>
    <scope>IDENTIFICATION</scope>
</reference>
<keyword evidence="6 9" id="KW-0067">ATP-binding</keyword>
<feature type="domain" description="Protein kinase" evidence="10">
    <location>
        <begin position="16"/>
        <end position="209"/>
    </location>
</feature>
<evidence type="ECO:0000256" key="6">
    <source>
        <dbReference type="ARBA" id="ARBA00022840"/>
    </source>
</evidence>
<comment type="catalytic activity">
    <reaction evidence="7">
        <text>L-threonyl-[protein] + ATP = O-phospho-L-threonyl-[protein] + ADP + H(+)</text>
        <dbReference type="Rhea" id="RHEA:46608"/>
        <dbReference type="Rhea" id="RHEA-COMP:11060"/>
        <dbReference type="Rhea" id="RHEA-COMP:11605"/>
        <dbReference type="ChEBI" id="CHEBI:15378"/>
        <dbReference type="ChEBI" id="CHEBI:30013"/>
        <dbReference type="ChEBI" id="CHEBI:30616"/>
        <dbReference type="ChEBI" id="CHEBI:61977"/>
        <dbReference type="ChEBI" id="CHEBI:456216"/>
        <dbReference type="EC" id="2.7.11.1"/>
    </reaction>
</comment>
<protein>
    <recommendedName>
        <fullName evidence="1">non-specific serine/threonine protein kinase</fullName>
        <ecNumber evidence="1">2.7.11.1</ecNumber>
    </recommendedName>
</protein>
<evidence type="ECO:0000313" key="11">
    <source>
        <dbReference type="EMBL" id="VDM33871.1"/>
    </source>
</evidence>
<gene>
    <name evidence="11" type="ORF">TTAC_LOCUS9144</name>
</gene>
<dbReference type="GO" id="GO:0005524">
    <property type="term" value="F:ATP binding"/>
    <property type="evidence" value="ECO:0007669"/>
    <property type="project" value="UniProtKB-UniRule"/>
</dbReference>
<dbReference type="OrthoDB" id="193931at2759"/>
<dbReference type="GO" id="GO:0004674">
    <property type="term" value="F:protein serine/threonine kinase activity"/>
    <property type="evidence" value="ECO:0007669"/>
    <property type="project" value="UniProtKB-KW"/>
</dbReference>
<dbReference type="SUPFAM" id="SSF56112">
    <property type="entry name" value="Protein kinase-like (PK-like)"/>
    <property type="match status" value="1"/>
</dbReference>
<dbReference type="InterPro" id="IPR000719">
    <property type="entry name" value="Prot_kinase_dom"/>
</dbReference>
<dbReference type="EMBL" id="UYWX01020692">
    <property type="protein sequence ID" value="VDM33871.1"/>
    <property type="molecule type" value="Genomic_DNA"/>
</dbReference>
<evidence type="ECO:0000256" key="4">
    <source>
        <dbReference type="ARBA" id="ARBA00022741"/>
    </source>
</evidence>
<dbReference type="GO" id="GO:0035556">
    <property type="term" value="P:intracellular signal transduction"/>
    <property type="evidence" value="ECO:0007669"/>
    <property type="project" value="TreeGrafter"/>
</dbReference>
<evidence type="ECO:0000313" key="12">
    <source>
        <dbReference type="Proteomes" id="UP000274429"/>
    </source>
</evidence>
<evidence type="ECO:0000259" key="10">
    <source>
        <dbReference type="PROSITE" id="PS50011"/>
    </source>
</evidence>
<keyword evidence="5" id="KW-0418">Kinase</keyword>
<evidence type="ECO:0000256" key="8">
    <source>
        <dbReference type="ARBA" id="ARBA00048679"/>
    </source>
</evidence>
<dbReference type="InterPro" id="IPR017441">
    <property type="entry name" value="Protein_kinase_ATP_BS"/>
</dbReference>
<evidence type="ECO:0000256" key="5">
    <source>
        <dbReference type="ARBA" id="ARBA00022777"/>
    </source>
</evidence>
<keyword evidence="12" id="KW-1185">Reference proteome</keyword>
<accession>A0A0R3X6M0</accession>
<dbReference type="GO" id="GO:0005737">
    <property type="term" value="C:cytoplasm"/>
    <property type="evidence" value="ECO:0007669"/>
    <property type="project" value="TreeGrafter"/>
</dbReference>
<reference evidence="11 12" key="2">
    <citation type="submission" date="2018-11" db="EMBL/GenBank/DDBJ databases">
        <authorList>
            <consortium name="Pathogen Informatics"/>
        </authorList>
    </citation>
    <scope>NUCLEOTIDE SEQUENCE [LARGE SCALE GENOMIC DNA]</scope>
</reference>
<evidence type="ECO:0000256" key="3">
    <source>
        <dbReference type="ARBA" id="ARBA00022679"/>
    </source>
</evidence>
<dbReference type="Pfam" id="PF00069">
    <property type="entry name" value="Pkinase"/>
    <property type="match status" value="1"/>
</dbReference>
<dbReference type="STRING" id="6205.A0A0R3X6M0"/>
<organism evidence="13">
    <name type="scientific">Hydatigena taeniaeformis</name>
    <name type="common">Feline tapeworm</name>
    <name type="synonym">Taenia taeniaeformis</name>
    <dbReference type="NCBI Taxonomy" id="6205"/>
    <lineage>
        <taxon>Eukaryota</taxon>
        <taxon>Metazoa</taxon>
        <taxon>Spiralia</taxon>
        <taxon>Lophotrochozoa</taxon>
        <taxon>Platyhelminthes</taxon>
        <taxon>Cestoda</taxon>
        <taxon>Eucestoda</taxon>
        <taxon>Cyclophyllidea</taxon>
        <taxon>Taeniidae</taxon>
        <taxon>Hydatigera</taxon>
    </lineage>
</organism>
<evidence type="ECO:0000256" key="2">
    <source>
        <dbReference type="ARBA" id="ARBA00022527"/>
    </source>
</evidence>
<dbReference type="Proteomes" id="UP000274429">
    <property type="component" value="Unassembled WGS sequence"/>
</dbReference>
<dbReference type="InterPro" id="IPR011009">
    <property type="entry name" value="Kinase-like_dom_sf"/>
</dbReference>
<dbReference type="WBParaSite" id="TTAC_0000915901-mRNA-1">
    <property type="protein sequence ID" value="TTAC_0000915901-mRNA-1"/>
    <property type="gene ID" value="TTAC_0000915901"/>
</dbReference>
<dbReference type="PROSITE" id="PS00107">
    <property type="entry name" value="PROTEIN_KINASE_ATP"/>
    <property type="match status" value="1"/>
</dbReference>
<keyword evidence="2" id="KW-0723">Serine/threonine-protein kinase</keyword>
<keyword evidence="3" id="KW-0808">Transferase</keyword>
<dbReference type="FunFam" id="3.30.200.20:FF:000003">
    <property type="entry name" value="Non-specific serine/threonine protein kinase"/>
    <property type="match status" value="1"/>
</dbReference>
<comment type="catalytic activity">
    <reaction evidence="8">
        <text>L-seryl-[protein] + ATP = O-phospho-L-seryl-[protein] + ADP + H(+)</text>
        <dbReference type="Rhea" id="RHEA:17989"/>
        <dbReference type="Rhea" id="RHEA-COMP:9863"/>
        <dbReference type="Rhea" id="RHEA-COMP:11604"/>
        <dbReference type="ChEBI" id="CHEBI:15378"/>
        <dbReference type="ChEBI" id="CHEBI:29999"/>
        <dbReference type="ChEBI" id="CHEBI:30616"/>
        <dbReference type="ChEBI" id="CHEBI:83421"/>
        <dbReference type="ChEBI" id="CHEBI:456216"/>
        <dbReference type="EC" id="2.7.11.1"/>
    </reaction>
</comment>
<evidence type="ECO:0000313" key="13">
    <source>
        <dbReference type="WBParaSite" id="TTAC_0000915901-mRNA-1"/>
    </source>
</evidence>
<name>A0A0R3X6M0_HYDTA</name>
<dbReference type="AlphaFoldDB" id="A0A0R3X6M0"/>
<dbReference type="PANTHER" id="PTHR24346">
    <property type="entry name" value="MAP/MICROTUBULE AFFINITY-REGULATING KINASE"/>
    <property type="match status" value="1"/>
</dbReference>
<dbReference type="EC" id="2.7.11.1" evidence="1"/>